<accession>A0ABN7SXW7</accession>
<organism evidence="6 7">
    <name type="scientific">Oikopleura dioica</name>
    <name type="common">Tunicate</name>
    <dbReference type="NCBI Taxonomy" id="34765"/>
    <lineage>
        <taxon>Eukaryota</taxon>
        <taxon>Metazoa</taxon>
        <taxon>Chordata</taxon>
        <taxon>Tunicata</taxon>
        <taxon>Appendicularia</taxon>
        <taxon>Copelata</taxon>
        <taxon>Oikopleuridae</taxon>
        <taxon>Oikopleura</taxon>
    </lineage>
</organism>
<evidence type="ECO:0000313" key="6">
    <source>
        <dbReference type="EMBL" id="CAG5105928.1"/>
    </source>
</evidence>
<protein>
    <recommendedName>
        <fullName evidence="4">Glutathione peroxidase</fullName>
    </recommendedName>
</protein>
<keyword evidence="3 4" id="KW-0560">Oxidoreductase</keyword>
<dbReference type="PROSITE" id="PS00460">
    <property type="entry name" value="GLUTATHIONE_PEROXID_1"/>
    <property type="match status" value="1"/>
</dbReference>
<dbReference type="PANTHER" id="PTHR11592">
    <property type="entry name" value="GLUTATHIONE PEROXIDASE"/>
    <property type="match status" value="1"/>
</dbReference>
<dbReference type="PRINTS" id="PR01011">
    <property type="entry name" value="GLUTPROXDASE"/>
</dbReference>
<evidence type="ECO:0000256" key="1">
    <source>
        <dbReference type="ARBA" id="ARBA00006926"/>
    </source>
</evidence>
<proteinExistence type="inferred from homology"/>
<keyword evidence="2 4" id="KW-0575">Peroxidase</keyword>
<dbReference type="EMBL" id="OU015566">
    <property type="protein sequence ID" value="CAG5105928.1"/>
    <property type="molecule type" value="Genomic_DNA"/>
</dbReference>
<dbReference type="InterPro" id="IPR029759">
    <property type="entry name" value="GPX_AS"/>
</dbReference>
<evidence type="ECO:0000313" key="7">
    <source>
        <dbReference type="Proteomes" id="UP001158576"/>
    </source>
</evidence>
<sequence>MRDFNLFICIVSFVYADFTRVPLYEGDETFQIADAKGQFVIIVNVASHCGYTELNYNQLVSIKEEFGDKLKIIAIPTNNFGEQEPEDVETIRKNMNDKFSLNFPIYEKLDVEKDEFWKELEKYSGFAPRWNFWKYLVDPEGFVRRVYAHWEEPNVVAADIRKIIQGRTLHEEL</sequence>
<dbReference type="PANTHER" id="PTHR11592:SF78">
    <property type="entry name" value="GLUTATHIONE PEROXIDASE"/>
    <property type="match status" value="1"/>
</dbReference>
<gene>
    <name evidence="6" type="ORF">OKIOD_LOCUS11344</name>
</gene>
<dbReference type="Proteomes" id="UP001158576">
    <property type="component" value="Chromosome 1"/>
</dbReference>
<comment type="similarity">
    <text evidence="1 4">Belongs to the glutathione peroxidase family.</text>
</comment>
<dbReference type="InterPro" id="IPR036249">
    <property type="entry name" value="Thioredoxin-like_sf"/>
</dbReference>
<dbReference type="Pfam" id="PF00255">
    <property type="entry name" value="GSHPx"/>
    <property type="match status" value="1"/>
</dbReference>
<dbReference type="PIRSF" id="PIRSF000303">
    <property type="entry name" value="Glutathion_perox"/>
    <property type="match status" value="1"/>
</dbReference>
<dbReference type="SUPFAM" id="SSF52833">
    <property type="entry name" value="Thioredoxin-like"/>
    <property type="match status" value="1"/>
</dbReference>
<dbReference type="Gene3D" id="3.40.30.10">
    <property type="entry name" value="Glutaredoxin"/>
    <property type="match status" value="1"/>
</dbReference>
<evidence type="ECO:0000256" key="5">
    <source>
        <dbReference type="SAM" id="SignalP"/>
    </source>
</evidence>
<evidence type="ECO:0000256" key="4">
    <source>
        <dbReference type="RuleBase" id="RU000499"/>
    </source>
</evidence>
<feature type="chain" id="PRO_5046143730" description="Glutathione peroxidase" evidence="5">
    <location>
        <begin position="17"/>
        <end position="173"/>
    </location>
</feature>
<reference evidence="6 7" key="1">
    <citation type="submission" date="2021-04" db="EMBL/GenBank/DDBJ databases">
        <authorList>
            <person name="Bliznina A."/>
        </authorList>
    </citation>
    <scope>NUCLEOTIDE SEQUENCE [LARGE SCALE GENOMIC DNA]</scope>
</reference>
<evidence type="ECO:0000256" key="2">
    <source>
        <dbReference type="ARBA" id="ARBA00022559"/>
    </source>
</evidence>
<feature type="signal peptide" evidence="5">
    <location>
        <begin position="1"/>
        <end position="16"/>
    </location>
</feature>
<keyword evidence="5" id="KW-0732">Signal</keyword>
<dbReference type="PROSITE" id="PS51355">
    <property type="entry name" value="GLUTATHIONE_PEROXID_3"/>
    <property type="match status" value="1"/>
</dbReference>
<name>A0ABN7SXW7_OIKDI</name>
<dbReference type="InterPro" id="IPR000889">
    <property type="entry name" value="Glutathione_peroxidase"/>
</dbReference>
<keyword evidence="7" id="KW-1185">Reference proteome</keyword>
<evidence type="ECO:0000256" key="3">
    <source>
        <dbReference type="ARBA" id="ARBA00023002"/>
    </source>
</evidence>